<keyword evidence="15" id="KW-1015">Disulfide bond</keyword>
<dbReference type="SUPFAM" id="SSF53649">
    <property type="entry name" value="Alkaline phosphatase-like"/>
    <property type="match status" value="1"/>
</dbReference>
<sequence length="456" mass="51479">MLMMKLLLILAFSGLVAGFSSNSSDSFLPKLLLVSFDGFRADYLQNYDFPHLQNFIKEGVLVEHVKNVFITKTFPNHYSIVTGLYEESHGVVANSMYDVSTEKHFSDADDKDPFWWNEAVPIWVTNQLHGNRSSAAAMWPGTDVSIHNTTPSYFMNYSPAVSFEERLNNITTWLSSSSPPVTFATLYWEEPDASGHKYGPEDTKHMSSVLKKVDDHIGDLVHKLKMLGLWKTLNVIITSDHGMTQCSKERLINLDTCINHTQYTLIDVTPVAAILPKMNVTQLYNKLKVCNHHLSVYLKEDIPARFHYQHNDRIQPIILVADEGWTIVINETLIKLGDHGYDNALPSMHPFLAAHGPAFHKGYKQRTIDSVDIYPMMCHILGLEPQPNNGTFGNTKCLLVDQWCINLPEAIGIVIGALLVLTTLTGLIIIMKNRQSVPQPFSRLQLQDDDDDPLIE</sequence>
<keyword evidence="12 21" id="KW-1133">Transmembrane helix</keyword>
<comment type="subcellular location">
    <subcellularLocation>
        <location evidence="2">Cell membrane</location>
        <topology evidence="2">Single-pass type I membrane protein</topology>
    </subcellularLocation>
</comment>
<accession>A0ABM0IYM8</accession>
<dbReference type="Pfam" id="PF01663">
    <property type="entry name" value="Phosphodiest"/>
    <property type="match status" value="1"/>
</dbReference>
<evidence type="ECO:0000256" key="18">
    <source>
        <dbReference type="ARBA" id="ARBA00031114"/>
    </source>
</evidence>
<evidence type="ECO:0000256" key="2">
    <source>
        <dbReference type="ARBA" id="ARBA00004251"/>
    </source>
</evidence>
<keyword evidence="13" id="KW-0094">Blood coagulation</keyword>
<comment type="similarity">
    <text evidence="3">Belongs to the nucleotide pyrophosphatase/phosphodiesterase family.</text>
</comment>
<dbReference type="Proteomes" id="UP000694863">
    <property type="component" value="Unplaced"/>
</dbReference>
<dbReference type="InterPro" id="IPR002591">
    <property type="entry name" value="Phosphodiest/P_Trfase"/>
</dbReference>
<name>A0ABM0IYM8_ECHTE</name>
<keyword evidence="10" id="KW-0378">Hydrolase</keyword>
<organism evidence="23 24">
    <name type="scientific">Echinops telfairi</name>
    <name type="common">Lesser hedgehog tenrec</name>
    <dbReference type="NCBI Taxonomy" id="9371"/>
    <lineage>
        <taxon>Eukaryota</taxon>
        <taxon>Metazoa</taxon>
        <taxon>Chordata</taxon>
        <taxon>Craniata</taxon>
        <taxon>Vertebrata</taxon>
        <taxon>Euteleostomi</taxon>
        <taxon>Mammalia</taxon>
        <taxon>Eutheria</taxon>
        <taxon>Afrotheria</taxon>
        <taxon>Tenrecidae</taxon>
        <taxon>Tenrecinae</taxon>
        <taxon>Echinops</taxon>
    </lineage>
</organism>
<evidence type="ECO:0000313" key="23">
    <source>
        <dbReference type="Proteomes" id="UP000694863"/>
    </source>
</evidence>
<evidence type="ECO:0000256" key="3">
    <source>
        <dbReference type="ARBA" id="ARBA00010594"/>
    </source>
</evidence>
<keyword evidence="6 21" id="KW-0812">Transmembrane</keyword>
<dbReference type="PANTHER" id="PTHR10151">
    <property type="entry name" value="ECTONUCLEOTIDE PYROPHOSPHATASE/PHOSPHODIESTERASE"/>
    <property type="match status" value="1"/>
</dbReference>
<keyword evidence="7" id="KW-0356">Hemostasis</keyword>
<dbReference type="RefSeq" id="XP_004710937.1">
    <property type="nucleotide sequence ID" value="XM_004710880.3"/>
</dbReference>
<keyword evidence="14 21" id="KW-0472">Membrane</keyword>
<evidence type="ECO:0000256" key="11">
    <source>
        <dbReference type="ARBA" id="ARBA00022833"/>
    </source>
</evidence>
<dbReference type="CDD" id="cd16018">
    <property type="entry name" value="Enpp"/>
    <property type="match status" value="1"/>
</dbReference>
<gene>
    <name evidence="24" type="primary">ENPP4</name>
</gene>
<dbReference type="InterPro" id="IPR017850">
    <property type="entry name" value="Alkaline_phosphatase_core_sf"/>
</dbReference>
<evidence type="ECO:0000256" key="21">
    <source>
        <dbReference type="SAM" id="Phobius"/>
    </source>
</evidence>
<dbReference type="EC" id="3.6.1.29" evidence="4"/>
<keyword evidence="16" id="KW-0325">Glycoprotein</keyword>
<dbReference type="Gene3D" id="3.30.1360.180">
    <property type="match status" value="1"/>
</dbReference>
<evidence type="ECO:0000256" key="22">
    <source>
        <dbReference type="SAM" id="SignalP"/>
    </source>
</evidence>
<comment type="cofactor">
    <cofactor evidence="1">
        <name>Zn(2+)</name>
        <dbReference type="ChEBI" id="CHEBI:29105"/>
    </cofactor>
</comment>
<dbReference type="GeneID" id="101659228"/>
<evidence type="ECO:0000256" key="20">
    <source>
        <dbReference type="ARBA" id="ARBA00047780"/>
    </source>
</evidence>
<evidence type="ECO:0000256" key="9">
    <source>
        <dbReference type="ARBA" id="ARBA00022729"/>
    </source>
</evidence>
<keyword evidence="23" id="KW-1185">Reference proteome</keyword>
<evidence type="ECO:0000256" key="1">
    <source>
        <dbReference type="ARBA" id="ARBA00001947"/>
    </source>
</evidence>
<feature type="signal peptide" evidence="22">
    <location>
        <begin position="1"/>
        <end position="18"/>
    </location>
</feature>
<proteinExistence type="inferred from homology"/>
<keyword evidence="5" id="KW-1003">Cell membrane</keyword>
<evidence type="ECO:0000256" key="19">
    <source>
        <dbReference type="ARBA" id="ARBA00031824"/>
    </source>
</evidence>
<keyword evidence="9 22" id="KW-0732">Signal</keyword>
<dbReference type="Gene3D" id="3.40.720.10">
    <property type="entry name" value="Alkaline Phosphatase, subunit A"/>
    <property type="match status" value="1"/>
</dbReference>
<evidence type="ECO:0000256" key="6">
    <source>
        <dbReference type="ARBA" id="ARBA00022692"/>
    </source>
</evidence>
<evidence type="ECO:0000256" key="4">
    <source>
        <dbReference type="ARBA" id="ARBA00012377"/>
    </source>
</evidence>
<feature type="transmembrane region" description="Helical" evidence="21">
    <location>
        <begin position="410"/>
        <end position="430"/>
    </location>
</feature>
<evidence type="ECO:0000256" key="8">
    <source>
        <dbReference type="ARBA" id="ARBA00022723"/>
    </source>
</evidence>
<evidence type="ECO:0000256" key="5">
    <source>
        <dbReference type="ARBA" id="ARBA00022475"/>
    </source>
</evidence>
<evidence type="ECO:0000313" key="24">
    <source>
        <dbReference type="RefSeq" id="XP_004710937.1"/>
    </source>
</evidence>
<evidence type="ECO:0000256" key="13">
    <source>
        <dbReference type="ARBA" id="ARBA00023084"/>
    </source>
</evidence>
<evidence type="ECO:0000256" key="17">
    <source>
        <dbReference type="ARBA" id="ARBA00025036"/>
    </source>
</evidence>
<dbReference type="PANTHER" id="PTHR10151:SF79">
    <property type="entry name" value="BIS(5'-ADENOSYL)-TRIPHOSPHATASE ENPP4"/>
    <property type="match status" value="1"/>
</dbReference>
<keyword evidence="8" id="KW-0479">Metal-binding</keyword>
<evidence type="ECO:0000256" key="7">
    <source>
        <dbReference type="ARBA" id="ARBA00022696"/>
    </source>
</evidence>
<feature type="chain" id="PRO_5045900145" description="bis(5'-adenosyl)-triphosphatase" evidence="22">
    <location>
        <begin position="19"/>
        <end position="456"/>
    </location>
</feature>
<comment type="function">
    <text evidence="17">Hydrolyzes extracellular Ap3A into AMP and ADP, and Ap4A into AMP and ATP. Ap3A and Ap4A are diadenosine polyphosphates thought to induce proliferation of vascular smooth muscle cells. Acts as a procoagulant, mediating platelet aggregation at the site of nascent thrombus via release of ADP from Ap3A and activation of ADP receptors.</text>
</comment>
<evidence type="ECO:0000256" key="14">
    <source>
        <dbReference type="ARBA" id="ARBA00023136"/>
    </source>
</evidence>
<evidence type="ECO:0000256" key="15">
    <source>
        <dbReference type="ARBA" id="ARBA00023157"/>
    </source>
</evidence>
<evidence type="ECO:0000256" key="10">
    <source>
        <dbReference type="ARBA" id="ARBA00022801"/>
    </source>
</evidence>
<reference evidence="24" key="1">
    <citation type="submission" date="2025-08" db="UniProtKB">
        <authorList>
            <consortium name="RefSeq"/>
        </authorList>
    </citation>
    <scope>IDENTIFICATION</scope>
</reference>
<evidence type="ECO:0000256" key="12">
    <source>
        <dbReference type="ARBA" id="ARBA00022989"/>
    </source>
</evidence>
<evidence type="ECO:0000256" key="16">
    <source>
        <dbReference type="ARBA" id="ARBA00023180"/>
    </source>
</evidence>
<protein>
    <recommendedName>
        <fullName evidence="4">bis(5'-adenosyl)-triphosphatase</fullName>
        <ecNumber evidence="4">3.6.1.29</ecNumber>
    </recommendedName>
    <alternativeName>
        <fullName evidence="19">AP3A hydrolase</fullName>
    </alternativeName>
    <alternativeName>
        <fullName evidence="18">Ectonucleotide pyrophosphatase/phosphodiesterase family member 4</fullName>
    </alternativeName>
</protein>
<comment type="catalytic activity">
    <reaction evidence="20">
        <text>P(1),P(3)-bis(5'-adenosyl) triphosphate + H2O = AMP + ADP + 2 H(+)</text>
        <dbReference type="Rhea" id="RHEA:13893"/>
        <dbReference type="ChEBI" id="CHEBI:15377"/>
        <dbReference type="ChEBI" id="CHEBI:15378"/>
        <dbReference type="ChEBI" id="CHEBI:58529"/>
        <dbReference type="ChEBI" id="CHEBI:456215"/>
        <dbReference type="ChEBI" id="CHEBI:456216"/>
        <dbReference type="EC" id="3.6.1.29"/>
    </reaction>
</comment>
<keyword evidence="11" id="KW-0862">Zinc</keyword>